<evidence type="ECO:0000256" key="1">
    <source>
        <dbReference type="SAM" id="Coils"/>
    </source>
</evidence>
<proteinExistence type="predicted"/>
<accession>A0A976QV75</accession>
<protein>
    <submittedName>
        <fullName evidence="3">Uncharacterized protein</fullName>
    </submittedName>
</protein>
<feature type="coiled-coil region" evidence="1">
    <location>
        <begin position="200"/>
        <end position="289"/>
    </location>
</feature>
<evidence type="ECO:0000313" key="3">
    <source>
        <dbReference type="EMBL" id="UKK01452.2"/>
    </source>
</evidence>
<organism evidence="3 4">
    <name type="scientific">Theileria orientalis</name>
    <dbReference type="NCBI Taxonomy" id="68886"/>
    <lineage>
        <taxon>Eukaryota</taxon>
        <taxon>Sar</taxon>
        <taxon>Alveolata</taxon>
        <taxon>Apicomplexa</taxon>
        <taxon>Aconoidasida</taxon>
        <taxon>Piroplasmida</taxon>
        <taxon>Theileriidae</taxon>
        <taxon>Theileria</taxon>
    </lineage>
</organism>
<feature type="compositionally biased region" description="Basic and acidic residues" evidence="2">
    <location>
        <begin position="143"/>
        <end position="157"/>
    </location>
</feature>
<reference evidence="3" key="1">
    <citation type="submission" date="2022-07" db="EMBL/GenBank/DDBJ databases">
        <title>Evaluation of T. orientalis genome assembly methods using nanopore sequencing and analysis of variation between genomes.</title>
        <authorList>
            <person name="Yam J."/>
            <person name="Micallef M.L."/>
            <person name="Liu M."/>
            <person name="Djordjevic S.P."/>
            <person name="Bogema D.R."/>
            <person name="Jenkins C."/>
        </authorList>
    </citation>
    <scope>NUCLEOTIDE SEQUENCE</scope>
    <source>
        <strain evidence="3">Goon Nure</strain>
    </source>
</reference>
<feature type="compositionally biased region" description="Basic and acidic residues" evidence="2">
    <location>
        <begin position="112"/>
        <end position="135"/>
    </location>
</feature>
<gene>
    <name evidence="3" type="ORF">MACK_002266</name>
</gene>
<evidence type="ECO:0000313" key="4">
    <source>
        <dbReference type="Proteomes" id="UP000244811"/>
    </source>
</evidence>
<feature type="region of interest" description="Disordered" evidence="2">
    <location>
        <begin position="1"/>
        <end position="41"/>
    </location>
</feature>
<dbReference type="AlphaFoldDB" id="A0A976QV75"/>
<dbReference type="Proteomes" id="UP000244811">
    <property type="component" value="Chromosome 3"/>
</dbReference>
<feature type="region of interest" description="Disordered" evidence="2">
    <location>
        <begin position="88"/>
        <end position="158"/>
    </location>
</feature>
<feature type="compositionally biased region" description="Basic and acidic residues" evidence="2">
    <location>
        <begin position="1"/>
        <end position="13"/>
    </location>
</feature>
<keyword evidence="1" id="KW-0175">Coiled coil</keyword>
<name>A0A976QV75_THEOR</name>
<evidence type="ECO:0000256" key="2">
    <source>
        <dbReference type="SAM" id="MobiDB-lite"/>
    </source>
</evidence>
<sequence>MDPLEFDRVDKGSQSESSTVYDLPVYKGYGSDTPRRSNELDKEIVEETEETVLEIVEEPIETEEDLIDETVEDSIESTDEIAYELVEESDEEFVDESEDEEVDNVEDDSEPVEVKVMEVENEPMRRESTETEERTIPIVETPAPEKKSTNPKLKWEPKPSVPKYAITINSKLKGDEMLNTKITTKGKAAALAQAQMDKNKSRAKDGKEQLRRELEEKREANALARAKIVEAERARVAAAKLKREEQSEKLKREAAERFQKEKELKLKERAEYEEKKQEINRARVEAIKSRVFYICILYKRCVSISWFSSTDSTRPYDIREQIRPKIDNPEVFDNMLRFLERKGDFKDKNEAYEHSSKETMETISKYLGNDIAKIIIHIANMASLQSARSKEYEDYNLEVNSNTILEHIASVLESQSKEFDYGKIKESIYKWASFYLADDENCKQMKNDKSLNRVGTP</sequence>
<feature type="compositionally biased region" description="Acidic residues" evidence="2">
    <location>
        <begin position="88"/>
        <end position="111"/>
    </location>
</feature>
<dbReference type="EMBL" id="CP056070">
    <property type="protein sequence ID" value="UKK01452.2"/>
    <property type="molecule type" value="Genomic_DNA"/>
</dbReference>